<evidence type="ECO:0000259" key="11">
    <source>
        <dbReference type="PROSITE" id="PS50072"/>
    </source>
</evidence>
<feature type="compositionally biased region" description="Basic and acidic residues" evidence="10">
    <location>
        <begin position="555"/>
        <end position="611"/>
    </location>
</feature>
<feature type="compositionally biased region" description="Basic and acidic residues" evidence="10">
    <location>
        <begin position="673"/>
        <end position="691"/>
    </location>
</feature>
<dbReference type="PANTHER" id="PTHR11071:SF292">
    <property type="entry name" value="PEPTIDYL-PROLYL CIS-TRANS ISOMERASE G"/>
    <property type="match status" value="1"/>
</dbReference>
<dbReference type="PRINTS" id="PR00153">
    <property type="entry name" value="CSAPPISMRASE"/>
</dbReference>
<dbReference type="Gene3D" id="3.40.50.1000">
    <property type="entry name" value="HAD superfamily/HAD-like"/>
    <property type="match status" value="1"/>
</dbReference>
<feature type="compositionally biased region" description="Basic and acidic residues" evidence="10">
    <location>
        <begin position="341"/>
        <end position="361"/>
    </location>
</feature>
<feature type="compositionally biased region" description="Basic and acidic residues" evidence="10">
    <location>
        <begin position="474"/>
        <end position="533"/>
    </location>
</feature>
<keyword evidence="7" id="KW-0460">Magnesium</keyword>
<feature type="compositionally biased region" description="Basic and acidic residues" evidence="10">
    <location>
        <begin position="440"/>
        <end position="454"/>
    </location>
</feature>
<dbReference type="InterPro" id="IPR020892">
    <property type="entry name" value="Cyclophilin-type_PPIase_CS"/>
</dbReference>
<evidence type="ECO:0000256" key="1">
    <source>
        <dbReference type="ARBA" id="ARBA00000971"/>
    </source>
</evidence>
<accession>A0A553PVQ4</accession>
<sequence length="1050" mass="123052">MGVKVQRPRCFFDIGICNVPAGRVVIELFADVCPKTCENFRCLCTGERGMGKTTQKPLHYKGSLFHRIVKDFMIQGGDFTEGNGRGGESIYGGFFEDESFSMKHTKEFLLSMANRGKDTNGSQFFITTKPTPHLDGIHVVFGQVISGQEVIRTIEEQKTDANSRPVAEVKVLNCGELVPKAKAKKEKKHHSSSESEDSTSDTSSDSEKEKEKKRKKKHKKEHKKKKEEKQKNKEKKSSGEEEAESQVLSTVRPEEVPPVPENRFLMRRSPQMSREEENSKDKNKEDSGRERQREREREREGERVRPNSRPNRTRLVMTRSGRRIKGRGPRRYRTPSRSRSRSWDRFRRSETPPHWRQEMQRTHKAKPYRAASEDRWIKGDKGDMSDDKVNADVTSETKTRREEDEKKNSEREWKDLKHDKSNSPSRGRDRRRDKHRSKSRDRDSRKKMDSDGQKKKAHSRSKSKEKQMDKKKHDKADDKQGRSSSKEQKEKDAKEQNKGSREKERTEVEKKRNGEEQRDRSRSRDKGRNESRRSRSRGRREHSRDRRSSRRSRSRERDRARNQGRDGEDRNRKRSSDEKGKETRGRDRSSKERKQRSRERDDRKRKERSESDSSDSENDKQKKRKASEEFQKRERDEQEKKKEKGDRDESNSESEKGKERKTSKESLSMKQQSQERDGRKRNDGSDSESDKLKKRKSSEKASSAKSQNRERDELEKKNERDDRDRSVSKERKGSKEHPSQKWRSLEKKESRRRDKYESDYSDSENDKQKKRKSSKERSSQKPRSQERDDRHKKKEKSRSDSSDSESDHRMKTLVVFDFDHTIVDDNSDTWVIRATPDRTIPDWLEKSYQRGRWTEYMGRVLTYIGDQSVQPEQIRAVMESIPFTDGMVELLTFISGNKTRFDCIVISDSNTLFIDWVLHASGLKAAVDDVFSNPANIDARGYLNLRCCHAHECPQCPVNLCKRTVLRDYVDNRAKAGVRYERVCYIGDGGNDFCPIQELKERDLAMPRKGFTLEKLLHKAQSQGSESVRAKICPWSSGNEILRELRSLSE</sequence>
<evidence type="ECO:0000256" key="6">
    <source>
        <dbReference type="ARBA" id="ARBA00022801"/>
    </source>
</evidence>
<feature type="compositionally biased region" description="Basic and acidic residues" evidence="10">
    <location>
        <begin position="371"/>
        <end position="421"/>
    </location>
</feature>
<feature type="compositionally biased region" description="Basic residues" evidence="10">
    <location>
        <begin position="320"/>
        <end position="340"/>
    </location>
</feature>
<evidence type="ECO:0000256" key="3">
    <source>
        <dbReference type="ARBA" id="ARBA00008541"/>
    </source>
</evidence>
<dbReference type="PROSITE" id="PS50072">
    <property type="entry name" value="CSA_PPIASE_2"/>
    <property type="match status" value="1"/>
</dbReference>
<dbReference type="EMBL" id="SRMA01026598">
    <property type="protein sequence ID" value="TRY81768.1"/>
    <property type="molecule type" value="Genomic_DNA"/>
</dbReference>
<dbReference type="STRING" id="623744.A0A553PVQ4"/>
<feature type="compositionally biased region" description="Basic and acidic residues" evidence="10">
    <location>
        <begin position="273"/>
        <end position="305"/>
    </location>
</feature>
<keyword evidence="8" id="KW-0697">Rotamase</keyword>
<keyword evidence="13" id="KW-1185">Reference proteome</keyword>
<feature type="compositionally biased region" description="Basic and acidic residues" evidence="10">
    <location>
        <begin position="707"/>
        <end position="758"/>
    </location>
</feature>
<dbReference type="GO" id="GO:0046872">
    <property type="term" value="F:metal ion binding"/>
    <property type="evidence" value="ECO:0007669"/>
    <property type="project" value="UniProtKB-KW"/>
</dbReference>
<comment type="cofactor">
    <cofactor evidence="2">
        <name>Mg(2+)</name>
        <dbReference type="ChEBI" id="CHEBI:18420"/>
    </cofactor>
</comment>
<feature type="compositionally biased region" description="Basic and acidic residues" evidence="10">
    <location>
        <begin position="797"/>
        <end position="806"/>
    </location>
</feature>
<feature type="compositionally biased region" description="Basic residues" evidence="10">
    <location>
        <begin position="181"/>
        <end position="190"/>
    </location>
</feature>
<dbReference type="GO" id="GO:0005739">
    <property type="term" value="C:mitochondrion"/>
    <property type="evidence" value="ECO:0007669"/>
    <property type="project" value="TreeGrafter"/>
</dbReference>
<keyword evidence="6" id="KW-0378">Hydrolase</keyword>
<dbReference type="Pfam" id="PF06888">
    <property type="entry name" value="Put_Phosphatase"/>
    <property type="match status" value="1"/>
</dbReference>
<dbReference type="EC" id="5.2.1.8" evidence="4"/>
<protein>
    <recommendedName>
        <fullName evidence="4">peptidylprolyl isomerase</fullName>
        <ecNumber evidence="4">5.2.1.8</ecNumber>
    </recommendedName>
</protein>
<evidence type="ECO:0000256" key="7">
    <source>
        <dbReference type="ARBA" id="ARBA00022842"/>
    </source>
</evidence>
<evidence type="ECO:0000256" key="8">
    <source>
        <dbReference type="ARBA" id="ARBA00023110"/>
    </source>
</evidence>
<dbReference type="InterPro" id="IPR006384">
    <property type="entry name" value="HAD_hydro_PyrdxlP_Pase-like"/>
</dbReference>
<dbReference type="InterPro" id="IPR016965">
    <property type="entry name" value="Pase_PHOSPHO-typ"/>
</dbReference>
<keyword evidence="5" id="KW-0479">Metal-binding</keyword>
<evidence type="ECO:0000256" key="9">
    <source>
        <dbReference type="ARBA" id="ARBA00023235"/>
    </source>
</evidence>
<keyword evidence="9" id="KW-0413">Isomerase</keyword>
<dbReference type="GO" id="GO:0016791">
    <property type="term" value="F:phosphatase activity"/>
    <property type="evidence" value="ECO:0007669"/>
    <property type="project" value="InterPro"/>
</dbReference>
<dbReference type="OrthoDB" id="10267182at2759"/>
<feature type="region of interest" description="Disordered" evidence="10">
    <location>
        <begin position="181"/>
        <end position="806"/>
    </location>
</feature>
<comment type="catalytic activity">
    <reaction evidence="1">
        <text>[protein]-peptidylproline (omega=180) = [protein]-peptidylproline (omega=0)</text>
        <dbReference type="Rhea" id="RHEA:16237"/>
        <dbReference type="Rhea" id="RHEA-COMP:10747"/>
        <dbReference type="Rhea" id="RHEA-COMP:10748"/>
        <dbReference type="ChEBI" id="CHEBI:83833"/>
        <dbReference type="ChEBI" id="CHEBI:83834"/>
        <dbReference type="EC" id="5.2.1.8"/>
    </reaction>
</comment>
<feature type="compositionally biased region" description="Basic residues" evidence="10">
    <location>
        <begin position="428"/>
        <end position="439"/>
    </location>
</feature>
<evidence type="ECO:0000256" key="10">
    <source>
        <dbReference type="SAM" id="MobiDB-lite"/>
    </source>
</evidence>
<feature type="compositionally biased region" description="Basic and acidic residues" evidence="10">
    <location>
        <begin position="626"/>
        <end position="664"/>
    </location>
</feature>
<reference evidence="12 13" key="1">
    <citation type="journal article" date="2019" name="Sci. Data">
        <title>Hybrid genome assembly and annotation of Danionella translucida.</title>
        <authorList>
            <person name="Kadobianskyi M."/>
            <person name="Schulze L."/>
            <person name="Schuelke M."/>
            <person name="Judkewitz B."/>
        </authorList>
    </citation>
    <scope>NUCLEOTIDE SEQUENCE [LARGE SCALE GENOMIC DNA]</scope>
    <source>
        <strain evidence="12 13">Bolton</strain>
    </source>
</reference>
<comment type="caution">
    <text evidence="12">The sequence shown here is derived from an EMBL/GenBank/DDBJ whole genome shotgun (WGS) entry which is preliminary data.</text>
</comment>
<feature type="compositionally biased region" description="Basic and acidic residues" evidence="10">
    <location>
        <begin position="227"/>
        <end position="239"/>
    </location>
</feature>
<evidence type="ECO:0000256" key="5">
    <source>
        <dbReference type="ARBA" id="ARBA00022723"/>
    </source>
</evidence>
<dbReference type="GO" id="GO:0016018">
    <property type="term" value="F:cyclosporin A binding"/>
    <property type="evidence" value="ECO:0007669"/>
    <property type="project" value="TreeGrafter"/>
</dbReference>
<organism evidence="12 13">
    <name type="scientific">Danionella cerebrum</name>
    <dbReference type="NCBI Taxonomy" id="2873325"/>
    <lineage>
        <taxon>Eukaryota</taxon>
        <taxon>Metazoa</taxon>
        <taxon>Chordata</taxon>
        <taxon>Craniata</taxon>
        <taxon>Vertebrata</taxon>
        <taxon>Euteleostomi</taxon>
        <taxon>Actinopterygii</taxon>
        <taxon>Neopterygii</taxon>
        <taxon>Teleostei</taxon>
        <taxon>Ostariophysi</taxon>
        <taxon>Cypriniformes</taxon>
        <taxon>Danionidae</taxon>
        <taxon>Danioninae</taxon>
        <taxon>Danionella</taxon>
    </lineage>
</organism>
<evidence type="ECO:0000313" key="12">
    <source>
        <dbReference type="EMBL" id="TRY81768.1"/>
    </source>
</evidence>
<dbReference type="PROSITE" id="PS00170">
    <property type="entry name" value="CSA_PPIASE_1"/>
    <property type="match status" value="1"/>
</dbReference>
<dbReference type="PANTHER" id="PTHR11071">
    <property type="entry name" value="PEPTIDYL-PROLYL CIS-TRANS ISOMERASE"/>
    <property type="match status" value="1"/>
</dbReference>
<evidence type="ECO:0000256" key="2">
    <source>
        <dbReference type="ARBA" id="ARBA00001946"/>
    </source>
</evidence>
<dbReference type="InterPro" id="IPR023214">
    <property type="entry name" value="HAD_sf"/>
</dbReference>
<dbReference type="InterPro" id="IPR002130">
    <property type="entry name" value="Cyclophilin-type_PPIase_dom"/>
</dbReference>
<name>A0A553PVQ4_9TELE</name>
<dbReference type="NCBIfam" id="TIGR01488">
    <property type="entry name" value="HAD-SF-IB"/>
    <property type="match status" value="1"/>
</dbReference>
<dbReference type="InterPro" id="IPR029000">
    <property type="entry name" value="Cyclophilin-like_dom_sf"/>
</dbReference>
<dbReference type="Gene3D" id="2.40.100.10">
    <property type="entry name" value="Cyclophilin-like"/>
    <property type="match status" value="1"/>
</dbReference>
<dbReference type="AlphaFoldDB" id="A0A553PVQ4"/>
<dbReference type="SUPFAM" id="SSF50891">
    <property type="entry name" value="Cyclophilin-like"/>
    <property type="match status" value="1"/>
</dbReference>
<dbReference type="Pfam" id="PF00160">
    <property type="entry name" value="Pro_isomerase"/>
    <property type="match status" value="1"/>
</dbReference>
<feature type="compositionally biased region" description="Basic and acidic residues" evidence="10">
    <location>
        <begin position="775"/>
        <end position="789"/>
    </location>
</feature>
<dbReference type="GO" id="GO:0003755">
    <property type="term" value="F:peptidyl-prolyl cis-trans isomerase activity"/>
    <property type="evidence" value="ECO:0007669"/>
    <property type="project" value="UniProtKB-KW"/>
</dbReference>
<evidence type="ECO:0000256" key="4">
    <source>
        <dbReference type="ARBA" id="ARBA00013194"/>
    </source>
</evidence>
<dbReference type="SUPFAM" id="SSF56784">
    <property type="entry name" value="HAD-like"/>
    <property type="match status" value="1"/>
</dbReference>
<proteinExistence type="inferred from homology"/>
<gene>
    <name evidence="12" type="ORF">DNTS_007929</name>
</gene>
<dbReference type="NCBIfam" id="TIGR01489">
    <property type="entry name" value="DKMTPPase-SF"/>
    <property type="match status" value="1"/>
</dbReference>
<evidence type="ECO:0000313" key="13">
    <source>
        <dbReference type="Proteomes" id="UP000316079"/>
    </source>
</evidence>
<dbReference type="FunFam" id="2.40.100.10:FF:000005">
    <property type="entry name" value="Peptidyl-prolyl cis-trans isomerase G"/>
    <property type="match status" value="1"/>
</dbReference>
<feature type="compositionally biased region" description="Basic residues" evidence="10">
    <location>
        <begin position="534"/>
        <end position="554"/>
    </location>
</feature>
<dbReference type="GO" id="GO:0006457">
    <property type="term" value="P:protein folding"/>
    <property type="evidence" value="ECO:0007669"/>
    <property type="project" value="InterPro"/>
</dbReference>
<feature type="domain" description="PPIase cyclophilin-type" evidence="11">
    <location>
        <begin position="11"/>
        <end position="176"/>
    </location>
</feature>
<comment type="similarity">
    <text evidence="3">Belongs to the HAD-like hydrolase superfamily. PHOSPHO family.</text>
</comment>
<feature type="compositionally biased region" description="Basic residues" evidence="10">
    <location>
        <begin position="211"/>
        <end position="226"/>
    </location>
</feature>
<dbReference type="Proteomes" id="UP000316079">
    <property type="component" value="Unassembled WGS sequence"/>
</dbReference>
<dbReference type="InterPro" id="IPR036412">
    <property type="entry name" value="HAD-like_sf"/>
</dbReference>